<dbReference type="HAMAP" id="MF_00651">
    <property type="entry name" value="Nuclease_YqgF"/>
    <property type="match status" value="1"/>
</dbReference>
<name>A0A4Y3WI52_NITWI</name>
<evidence type="ECO:0000256" key="3">
    <source>
        <dbReference type="ARBA" id="ARBA00022722"/>
    </source>
</evidence>
<dbReference type="Pfam" id="PF03652">
    <property type="entry name" value="RuvX"/>
    <property type="match status" value="1"/>
</dbReference>
<dbReference type="Proteomes" id="UP000318825">
    <property type="component" value="Unassembled WGS sequence"/>
</dbReference>
<comment type="subcellular location">
    <subcellularLocation>
        <location evidence="5">Cytoplasm</location>
    </subcellularLocation>
</comment>
<dbReference type="CDD" id="cd16964">
    <property type="entry name" value="YqgF"/>
    <property type="match status" value="1"/>
</dbReference>
<protein>
    <recommendedName>
        <fullName evidence="5">Putative pre-16S rRNA nuclease</fullName>
        <ecNumber evidence="5">3.1.-.-</ecNumber>
    </recommendedName>
</protein>
<comment type="function">
    <text evidence="5">Could be a nuclease involved in processing of the 5'-end of pre-16S rRNA.</text>
</comment>
<evidence type="ECO:0000256" key="5">
    <source>
        <dbReference type="HAMAP-Rule" id="MF_00651"/>
    </source>
</evidence>
<keyword evidence="2 5" id="KW-0690">Ribosome biogenesis</keyword>
<evidence type="ECO:0000256" key="4">
    <source>
        <dbReference type="ARBA" id="ARBA00022801"/>
    </source>
</evidence>
<dbReference type="Gene3D" id="3.30.420.140">
    <property type="entry name" value="YqgF/RNase H-like domain"/>
    <property type="match status" value="1"/>
</dbReference>
<dbReference type="EMBL" id="BJNF01000085">
    <property type="protein sequence ID" value="GEC16976.1"/>
    <property type="molecule type" value="Genomic_DNA"/>
</dbReference>
<accession>A0A4Y3WI52</accession>
<dbReference type="GO" id="GO:0016788">
    <property type="term" value="F:hydrolase activity, acting on ester bonds"/>
    <property type="evidence" value="ECO:0007669"/>
    <property type="project" value="UniProtKB-UniRule"/>
</dbReference>
<dbReference type="EC" id="3.1.-.-" evidence="5"/>
<keyword evidence="4 5" id="KW-0378">Hydrolase</keyword>
<keyword evidence="1 5" id="KW-0963">Cytoplasm</keyword>
<reference evidence="7 8" key="1">
    <citation type="submission" date="2019-06" db="EMBL/GenBank/DDBJ databases">
        <title>Whole genome shotgun sequence of Nitrobacter winogradskyi NBRC 14297.</title>
        <authorList>
            <person name="Hosoyama A."/>
            <person name="Uohara A."/>
            <person name="Ohji S."/>
            <person name="Ichikawa N."/>
        </authorList>
    </citation>
    <scope>NUCLEOTIDE SEQUENCE [LARGE SCALE GENOMIC DNA]</scope>
    <source>
        <strain evidence="7 8">NBRC 14297</strain>
    </source>
</reference>
<evidence type="ECO:0000313" key="7">
    <source>
        <dbReference type="EMBL" id="GEC16976.1"/>
    </source>
</evidence>
<keyword evidence="3 5" id="KW-0540">Nuclease</keyword>
<dbReference type="InterPro" id="IPR005227">
    <property type="entry name" value="YqgF"/>
</dbReference>
<proteinExistence type="inferred from homology"/>
<organism evidence="7 8">
    <name type="scientific">Nitrobacter winogradskyi</name>
    <name type="common">Nitrobacter agilis</name>
    <dbReference type="NCBI Taxonomy" id="913"/>
    <lineage>
        <taxon>Bacteria</taxon>
        <taxon>Pseudomonadati</taxon>
        <taxon>Pseudomonadota</taxon>
        <taxon>Alphaproteobacteria</taxon>
        <taxon>Hyphomicrobiales</taxon>
        <taxon>Nitrobacteraceae</taxon>
        <taxon>Nitrobacter</taxon>
    </lineage>
</organism>
<dbReference type="PANTHER" id="PTHR33317:SF4">
    <property type="entry name" value="POLYNUCLEOTIDYL TRANSFERASE, RIBONUCLEASE H-LIKE SUPERFAMILY PROTEIN"/>
    <property type="match status" value="1"/>
</dbReference>
<comment type="caution">
    <text evidence="7">The sequence shown here is derived from an EMBL/GenBank/DDBJ whole genome shotgun (WGS) entry which is preliminary data.</text>
</comment>
<feature type="domain" description="YqgF/RNase H-like" evidence="6">
    <location>
        <begin position="103"/>
        <end position="203"/>
    </location>
</feature>
<dbReference type="SMART" id="SM00732">
    <property type="entry name" value="YqgFc"/>
    <property type="match status" value="1"/>
</dbReference>
<evidence type="ECO:0000256" key="2">
    <source>
        <dbReference type="ARBA" id="ARBA00022517"/>
    </source>
</evidence>
<dbReference type="GO" id="GO:0004518">
    <property type="term" value="F:nuclease activity"/>
    <property type="evidence" value="ECO:0007669"/>
    <property type="project" value="UniProtKB-KW"/>
</dbReference>
<sequence>MQMGHLGVIDRYARQMRDAADGSGINGHIVSPRRLDRKALSSDRRCHAYSRPGFRTATIRSGEGSPEQTRGPFARPVPRMIWGAMPASVLPLVEAAAHWPARGALVGLDLGTKTIGVAVSDPDRRLAAGVETIRRKTFTLDAARLLAIAGERRAAGFILGLPINMDGSEGPRAQSTRAFARNLARLTDFAIGLWDERLSTAAVERELIGLDMSRARRAKVIDEHAAIFILQGALDRLATQRRTSGPG</sequence>
<evidence type="ECO:0000259" key="6">
    <source>
        <dbReference type="SMART" id="SM00732"/>
    </source>
</evidence>
<dbReference type="InterPro" id="IPR006641">
    <property type="entry name" value="YqgF/RNaseH-like_dom"/>
</dbReference>
<dbReference type="InterPro" id="IPR037027">
    <property type="entry name" value="YqgF/RNaseH-like_dom_sf"/>
</dbReference>
<dbReference type="GO" id="GO:0005829">
    <property type="term" value="C:cytosol"/>
    <property type="evidence" value="ECO:0007669"/>
    <property type="project" value="TreeGrafter"/>
</dbReference>
<dbReference type="InterPro" id="IPR012337">
    <property type="entry name" value="RNaseH-like_sf"/>
</dbReference>
<comment type="similarity">
    <text evidence="5">Belongs to the YqgF HJR family.</text>
</comment>
<evidence type="ECO:0000313" key="8">
    <source>
        <dbReference type="Proteomes" id="UP000318825"/>
    </source>
</evidence>
<dbReference type="NCBIfam" id="TIGR00250">
    <property type="entry name" value="RNAse_H_YqgF"/>
    <property type="match status" value="1"/>
</dbReference>
<dbReference type="PANTHER" id="PTHR33317">
    <property type="entry name" value="POLYNUCLEOTIDYL TRANSFERASE, RIBONUCLEASE H-LIKE SUPERFAMILY PROTEIN"/>
    <property type="match status" value="1"/>
</dbReference>
<dbReference type="GO" id="GO:0000967">
    <property type="term" value="P:rRNA 5'-end processing"/>
    <property type="evidence" value="ECO:0007669"/>
    <property type="project" value="UniProtKB-UniRule"/>
</dbReference>
<gene>
    <name evidence="7" type="ORF">NWI01_28680</name>
</gene>
<dbReference type="AlphaFoldDB" id="A0A4Y3WI52"/>
<dbReference type="SUPFAM" id="SSF53098">
    <property type="entry name" value="Ribonuclease H-like"/>
    <property type="match status" value="1"/>
</dbReference>
<evidence type="ECO:0000256" key="1">
    <source>
        <dbReference type="ARBA" id="ARBA00022490"/>
    </source>
</evidence>